<feature type="region of interest" description="Disordered" evidence="4">
    <location>
        <begin position="37"/>
        <end position="60"/>
    </location>
</feature>
<evidence type="ECO:0000313" key="6">
    <source>
        <dbReference type="EMBL" id="KAG0661390.1"/>
    </source>
</evidence>
<proteinExistence type="inferred from homology"/>
<dbReference type="SUPFAM" id="SSF46565">
    <property type="entry name" value="Chaperone J-domain"/>
    <property type="match status" value="1"/>
</dbReference>
<feature type="region of interest" description="Disordered" evidence="4">
    <location>
        <begin position="737"/>
        <end position="787"/>
    </location>
</feature>
<feature type="compositionally biased region" description="Basic and acidic residues" evidence="4">
    <location>
        <begin position="767"/>
        <end position="787"/>
    </location>
</feature>
<accession>A0A9P6W3G8</accession>
<evidence type="ECO:0000256" key="4">
    <source>
        <dbReference type="SAM" id="MobiDB-lite"/>
    </source>
</evidence>
<comment type="similarity">
    <text evidence="1">Belongs to the SIKE family.</text>
</comment>
<evidence type="ECO:0000256" key="1">
    <source>
        <dbReference type="ARBA" id="ARBA00005537"/>
    </source>
</evidence>
<feature type="compositionally biased region" description="Basic and acidic residues" evidence="4">
    <location>
        <begin position="81"/>
        <end position="90"/>
    </location>
</feature>
<evidence type="ECO:0000313" key="7">
    <source>
        <dbReference type="Proteomes" id="UP000777482"/>
    </source>
</evidence>
<keyword evidence="2 3" id="KW-0175">Coiled coil</keyword>
<feature type="region of interest" description="Disordered" evidence="4">
    <location>
        <begin position="488"/>
        <end position="508"/>
    </location>
</feature>
<dbReference type="EMBL" id="PUHQ01000035">
    <property type="protein sequence ID" value="KAG0661390.1"/>
    <property type="molecule type" value="Genomic_DNA"/>
</dbReference>
<dbReference type="InterPro" id="IPR008555">
    <property type="entry name" value="SIKE"/>
</dbReference>
<organism evidence="6 7">
    <name type="scientific">Rhodotorula mucilaginosa</name>
    <name type="common">Yeast</name>
    <name type="synonym">Rhodotorula rubra</name>
    <dbReference type="NCBI Taxonomy" id="5537"/>
    <lineage>
        <taxon>Eukaryota</taxon>
        <taxon>Fungi</taxon>
        <taxon>Dikarya</taxon>
        <taxon>Basidiomycota</taxon>
        <taxon>Pucciniomycotina</taxon>
        <taxon>Microbotryomycetes</taxon>
        <taxon>Sporidiobolales</taxon>
        <taxon>Sporidiobolaceae</taxon>
        <taxon>Rhodotorula</taxon>
    </lineage>
</organism>
<feature type="compositionally biased region" description="Low complexity" evidence="4">
    <location>
        <begin position="43"/>
        <end position="58"/>
    </location>
</feature>
<dbReference type="CDD" id="cd06257">
    <property type="entry name" value="DnaJ"/>
    <property type="match status" value="1"/>
</dbReference>
<evidence type="ECO:0000259" key="5">
    <source>
        <dbReference type="PROSITE" id="PS50076"/>
    </source>
</evidence>
<dbReference type="Gene3D" id="1.10.287.110">
    <property type="entry name" value="DnaJ domain"/>
    <property type="match status" value="1"/>
</dbReference>
<sequence>MLGMPPLQWLPRATTVSLAARAQCPRCPRSVVARLAAAPSPRPFSSTRTAAAAPSSSSDVDHYRVLDVPKEATRKQIKERFYDLSRKYHPDAPSTSSDTPEQRTARFQQMSQSYSVLSDPAQRRSYDLSRTGSSIPPHRRRPNHHPGYTSASPGMGYAPGSSSGGRRDGAWTDNDERRSRANYAWQHPGRGKSAGEQASKTAHARADPFASMRSRAAPSTTDHFATYAGRARARGAAAQKQQQQQSGYAGPHTGSHYQAGTSVFGAAKAAEESRLINDSSTIRSGQVAFVFLAVFLIAYSLRHEEQDKLLSVLSNAQDRRIRADAFCVATSSPRNQQQRLFADGRHGTMTLMDQTQGSDMERLWALLSELSAQLSHNRQQTEELHRRADELKAQAVHAQTGFTLRRFNLDVSQEEFESELERLNVQLVTENQALQQENRQLSSLLKDYESTLEAVMGKFRAHAHATQQHHLDLTRHYESLLLSMPVSIPPPADIPPDPTNPEAPPIDPEHLQLSLSHLASLIRKALRAMQGEDPEDSTSPLLLPMGIGEATSALSDALRTGSQRPRDGSEAADDDSAGPPSPTSSIRSFSSIASSAAAAPPSVIGSSSSSETDLDRLLASHHPSTSRSRALESEGGYVSRLATTDPHYVPTTSVSSLVMTPPRPGQARAVQDEMAARGLGPLDEALQRDVELEALRRENEELKKLLRISEMELDDERDSLAAMTAVAAAAGADSASLKSTLLEHEEHFGETSSAPAPELSTTPAPAPDERLASDSEGKEEEPGAVHA</sequence>
<feature type="domain" description="J" evidence="5">
    <location>
        <begin position="61"/>
        <end position="130"/>
    </location>
</feature>
<dbReference type="PANTHER" id="PTHR39472:SF1">
    <property type="entry name" value="EXPRESSED PROTEIN"/>
    <property type="match status" value="1"/>
</dbReference>
<dbReference type="OrthoDB" id="21214at2759"/>
<feature type="region of interest" description="Disordered" evidence="4">
    <location>
        <begin position="81"/>
        <end position="256"/>
    </location>
</feature>
<feature type="compositionally biased region" description="Low complexity" evidence="4">
    <location>
        <begin position="583"/>
        <end position="610"/>
    </location>
</feature>
<feature type="region of interest" description="Disordered" evidence="4">
    <location>
        <begin position="556"/>
        <end position="635"/>
    </location>
</feature>
<dbReference type="PROSITE" id="PS00636">
    <property type="entry name" value="DNAJ_1"/>
    <property type="match status" value="1"/>
</dbReference>
<dbReference type="InterPro" id="IPR036869">
    <property type="entry name" value="J_dom_sf"/>
</dbReference>
<feature type="coiled-coil region" evidence="3">
    <location>
        <begin position="685"/>
        <end position="719"/>
    </location>
</feature>
<dbReference type="AlphaFoldDB" id="A0A9P6W3G8"/>
<dbReference type="PRINTS" id="PR00625">
    <property type="entry name" value="JDOMAIN"/>
</dbReference>
<dbReference type="Pfam" id="PF05769">
    <property type="entry name" value="SIKE"/>
    <property type="match status" value="1"/>
</dbReference>
<evidence type="ECO:0000256" key="2">
    <source>
        <dbReference type="ARBA" id="ARBA00023054"/>
    </source>
</evidence>
<feature type="compositionally biased region" description="Pro residues" evidence="4">
    <location>
        <begin position="488"/>
        <end position="506"/>
    </location>
</feature>
<reference evidence="6 7" key="1">
    <citation type="submission" date="2020-11" db="EMBL/GenBank/DDBJ databases">
        <title>Kefir isolates.</title>
        <authorList>
            <person name="Marcisauskas S."/>
            <person name="Kim Y."/>
            <person name="Blasche S."/>
        </authorList>
    </citation>
    <scope>NUCLEOTIDE SEQUENCE [LARGE SCALE GENOMIC DNA]</scope>
    <source>
        <strain evidence="6 7">KR</strain>
    </source>
</reference>
<dbReference type="Proteomes" id="UP000777482">
    <property type="component" value="Unassembled WGS sequence"/>
</dbReference>
<dbReference type="Pfam" id="PF00226">
    <property type="entry name" value="DnaJ"/>
    <property type="match status" value="1"/>
</dbReference>
<dbReference type="InterPro" id="IPR018253">
    <property type="entry name" value="DnaJ_domain_CS"/>
</dbReference>
<evidence type="ECO:0000256" key="3">
    <source>
        <dbReference type="SAM" id="Coils"/>
    </source>
</evidence>
<dbReference type="SMART" id="SM00271">
    <property type="entry name" value="DnaJ"/>
    <property type="match status" value="1"/>
</dbReference>
<feature type="coiled-coil region" evidence="3">
    <location>
        <begin position="374"/>
        <end position="454"/>
    </location>
</feature>
<feature type="compositionally biased region" description="Basic and acidic residues" evidence="4">
    <location>
        <begin position="165"/>
        <end position="179"/>
    </location>
</feature>
<feature type="compositionally biased region" description="Polar residues" evidence="4">
    <location>
        <begin position="750"/>
        <end position="763"/>
    </location>
</feature>
<dbReference type="InterPro" id="IPR001623">
    <property type="entry name" value="DnaJ_domain"/>
</dbReference>
<protein>
    <recommendedName>
        <fullName evidence="5">J domain-containing protein</fullName>
    </recommendedName>
</protein>
<dbReference type="PROSITE" id="PS50076">
    <property type="entry name" value="DNAJ_2"/>
    <property type="match status" value="1"/>
</dbReference>
<dbReference type="PANTHER" id="PTHR39472">
    <property type="entry name" value="EXPRESSED PROTEIN"/>
    <property type="match status" value="1"/>
</dbReference>
<comment type="caution">
    <text evidence="6">The sequence shown here is derived from an EMBL/GenBank/DDBJ whole genome shotgun (WGS) entry which is preliminary data.</text>
</comment>
<feature type="compositionally biased region" description="Low complexity" evidence="4">
    <location>
        <begin position="228"/>
        <end position="245"/>
    </location>
</feature>
<feature type="compositionally biased region" description="Polar residues" evidence="4">
    <location>
        <begin position="105"/>
        <end position="116"/>
    </location>
</feature>
<name>A0A9P6W3G8_RHOMI</name>
<keyword evidence="7" id="KW-1185">Reference proteome</keyword>
<gene>
    <name evidence="6" type="ORF">C6P46_003987</name>
</gene>